<evidence type="ECO:0000256" key="3">
    <source>
        <dbReference type="ARBA" id="ARBA00022729"/>
    </source>
</evidence>
<name>A0AA39YHL5_9PEZI</name>
<reference evidence="12" key="1">
    <citation type="submission" date="2023-06" db="EMBL/GenBank/DDBJ databases">
        <title>Genome-scale phylogeny and comparative genomics of the fungal order Sordariales.</title>
        <authorList>
            <consortium name="Lawrence Berkeley National Laboratory"/>
            <person name="Hensen N."/>
            <person name="Bonometti L."/>
            <person name="Westerberg I."/>
            <person name="Brannstrom I.O."/>
            <person name="Guillou S."/>
            <person name="Cros-Aarteil S."/>
            <person name="Calhoun S."/>
            <person name="Haridas S."/>
            <person name="Kuo A."/>
            <person name="Mondo S."/>
            <person name="Pangilinan J."/>
            <person name="Riley R."/>
            <person name="Labutti K."/>
            <person name="Andreopoulos B."/>
            <person name="Lipzen A."/>
            <person name="Chen C."/>
            <person name="Yanf M."/>
            <person name="Daum C."/>
            <person name="Ng V."/>
            <person name="Clum A."/>
            <person name="Steindorff A."/>
            <person name="Ohm R."/>
            <person name="Martin F."/>
            <person name="Silar P."/>
            <person name="Natvig D."/>
            <person name="Lalanne C."/>
            <person name="Gautier V."/>
            <person name="Ament-Velasquez S.L."/>
            <person name="Kruys A."/>
            <person name="Hutchinson M.I."/>
            <person name="Powell A.J."/>
            <person name="Barry K."/>
            <person name="Miller A.N."/>
            <person name="Grigoriev I.V."/>
            <person name="Debuchy R."/>
            <person name="Gladieux P."/>
            <person name="Thoren M.H."/>
            <person name="Johannesson H."/>
        </authorList>
    </citation>
    <scope>NUCLEOTIDE SEQUENCE</scope>
    <source>
        <strain evidence="12">SMH2532-1</strain>
    </source>
</reference>
<dbReference type="PROSITE" id="PS51892">
    <property type="entry name" value="SUBTILASE"/>
    <property type="match status" value="1"/>
</dbReference>
<evidence type="ECO:0000256" key="2">
    <source>
        <dbReference type="ARBA" id="ARBA00022670"/>
    </source>
</evidence>
<dbReference type="GO" id="GO:0004252">
    <property type="term" value="F:serine-type endopeptidase activity"/>
    <property type="evidence" value="ECO:0007669"/>
    <property type="project" value="UniProtKB-UniRule"/>
</dbReference>
<dbReference type="PROSITE" id="PS00138">
    <property type="entry name" value="SUBTILASE_SER"/>
    <property type="match status" value="1"/>
</dbReference>
<organism evidence="12 13">
    <name type="scientific">Cercophora newfieldiana</name>
    <dbReference type="NCBI Taxonomy" id="92897"/>
    <lineage>
        <taxon>Eukaryota</taxon>
        <taxon>Fungi</taxon>
        <taxon>Dikarya</taxon>
        <taxon>Ascomycota</taxon>
        <taxon>Pezizomycotina</taxon>
        <taxon>Sordariomycetes</taxon>
        <taxon>Sordariomycetidae</taxon>
        <taxon>Sordariales</taxon>
        <taxon>Lasiosphaeriaceae</taxon>
        <taxon>Cercophora</taxon>
    </lineage>
</organism>
<dbReference type="Gene3D" id="3.40.50.200">
    <property type="entry name" value="Peptidase S8/S53 domain"/>
    <property type="match status" value="2"/>
</dbReference>
<dbReference type="GO" id="GO:0006508">
    <property type="term" value="P:proteolysis"/>
    <property type="evidence" value="ECO:0007669"/>
    <property type="project" value="UniProtKB-KW"/>
</dbReference>
<dbReference type="SUPFAM" id="SSF52743">
    <property type="entry name" value="Subtilisin-like"/>
    <property type="match status" value="1"/>
</dbReference>
<dbReference type="InterPro" id="IPR051048">
    <property type="entry name" value="Peptidase_S8/S53_subtilisin"/>
</dbReference>
<keyword evidence="3 9" id="KW-0732">Signal</keyword>
<feature type="active site" description="Charge relay system" evidence="6 7">
    <location>
        <position position="552"/>
    </location>
</feature>
<evidence type="ECO:0000256" key="6">
    <source>
        <dbReference type="PIRSR" id="PIRSR615500-1"/>
    </source>
</evidence>
<dbReference type="PANTHER" id="PTHR43399:SF4">
    <property type="entry name" value="CELL WALL-ASSOCIATED PROTEASE"/>
    <property type="match status" value="1"/>
</dbReference>
<keyword evidence="5 7" id="KW-0720">Serine protease</keyword>
<evidence type="ECO:0000256" key="1">
    <source>
        <dbReference type="ARBA" id="ARBA00011073"/>
    </source>
</evidence>
<evidence type="ECO:0000256" key="7">
    <source>
        <dbReference type="PROSITE-ProRule" id="PRU01240"/>
    </source>
</evidence>
<dbReference type="InterPro" id="IPR022398">
    <property type="entry name" value="Peptidase_S8_His-AS"/>
</dbReference>
<evidence type="ECO:0000256" key="5">
    <source>
        <dbReference type="ARBA" id="ARBA00022825"/>
    </source>
</evidence>
<dbReference type="EMBL" id="JAULSV010000002">
    <property type="protein sequence ID" value="KAK0652464.1"/>
    <property type="molecule type" value="Genomic_DNA"/>
</dbReference>
<dbReference type="InterPro" id="IPR015500">
    <property type="entry name" value="Peptidase_S8_subtilisin-rel"/>
</dbReference>
<sequence>MFKPALMVSFVGVVVSLFATTIDCQSSNDDFALNARAAPIPRSYMVEIADGHDIESFYGSLQAKNIEFSPSLNITYSLFNGASFDLSTNDADTTHTIAGLPTVKGLWPVRSLQVHEPLADDSVEPWHSVYKRRAPDGTSFPSNQTESNGFSPHVMTQVDKLHAKGITGKGVKVAVIDTGVDYRHPALGGCFGPGCLVSYGYDWFGLLGEDSDPFDECNGHGTHVAGIIAAQPNPLGFVGAAPGVTIGAYKALTCFGSGREDVLVAAFNKAFDDGSDIISFSGSIPFGWNEHPLSVTVQRIVEKGVPCITSAGNTGSDGLWTLGSPGAGKGVASVANVINAETPSIHTVASYSVSGSSESPQFTWNAGNPAIPTISMPLWASSNDSSVEDDACSPLPPDTPDLSKYVVLVRDSDLPASEFSTCRMMNKISNLVERGAEYMIVYSTNQHTQIIDDSLLRWIAGIGMVSASQGEEWVKLLNQGRNITLNFESPTTAKQVIYSPKNSKNGSLLAPRSSWGLSWELDVKPQFSAPGQDILSTWRTAKGSYKIDSGTSMSTPLVTAIYALLAEARGTTDPVTLENLLSATAKPIKWYDGSEVHDDLAPVPQQGSGLVQAYDAAFATTLLNVSSLAFNDSDHFVGSTSFKITNLGTQDVTYEFGHVAAATVYASAGSYIPDLAAFSLATFPLETPIGSATLALPSAIRVAAGSSAVVPVVPTPPAGLDAGRVPVYSGFITINGTNGDSLVLPYAGVASSMRSLPVLSRNPEWTKIRYWNDVFSPAVPANTTFTVPFPTGRPNEDLLPDLELPLPCAMFTRNLGSALLRMDIVPLEVDGELNTTEVLGIKIAGSAERYPLRWFPGRGATEDSFTGMLADGRVVPEGRYQFVMRALKIFGDPDKVEDYDVRWLPPFVLRYRK</sequence>
<evidence type="ECO:0000256" key="9">
    <source>
        <dbReference type="SAM" id="SignalP"/>
    </source>
</evidence>
<dbReference type="Pfam" id="PF00082">
    <property type="entry name" value="Peptidase_S8"/>
    <property type="match status" value="1"/>
</dbReference>
<dbReference type="InterPro" id="IPR023828">
    <property type="entry name" value="Peptidase_S8_Ser-AS"/>
</dbReference>
<dbReference type="PROSITE" id="PS00137">
    <property type="entry name" value="SUBTILASE_HIS"/>
    <property type="match status" value="1"/>
</dbReference>
<protein>
    <submittedName>
        <fullName evidence="12">Peptidase S8/S53 domain-containing protein</fullName>
    </submittedName>
</protein>
<accession>A0AA39YHL5</accession>
<dbReference type="InterPro" id="IPR034187">
    <property type="entry name" value="Peptidases_S8_5"/>
</dbReference>
<dbReference type="GO" id="GO:0016020">
    <property type="term" value="C:membrane"/>
    <property type="evidence" value="ECO:0007669"/>
    <property type="project" value="InterPro"/>
</dbReference>
<evidence type="ECO:0000256" key="4">
    <source>
        <dbReference type="ARBA" id="ARBA00022801"/>
    </source>
</evidence>
<keyword evidence="4 7" id="KW-0378">Hydrolase</keyword>
<comment type="caution">
    <text evidence="12">The sequence shown here is derived from an EMBL/GenBank/DDBJ whole genome shotgun (WGS) entry which is preliminary data.</text>
</comment>
<feature type="active site" description="Charge relay system" evidence="6 7">
    <location>
        <position position="220"/>
    </location>
</feature>
<proteinExistence type="inferred from homology"/>
<dbReference type="InterPro" id="IPR010435">
    <property type="entry name" value="C5a/SBT2-like_Fn3"/>
</dbReference>
<feature type="active site" description="Charge relay system" evidence="6 7">
    <location>
        <position position="177"/>
    </location>
</feature>
<dbReference type="PANTHER" id="PTHR43399">
    <property type="entry name" value="SUBTILISIN-RELATED"/>
    <property type="match status" value="1"/>
</dbReference>
<evidence type="ECO:0000313" key="12">
    <source>
        <dbReference type="EMBL" id="KAK0652464.1"/>
    </source>
</evidence>
<feature type="chain" id="PRO_5041356093" evidence="9">
    <location>
        <begin position="25"/>
        <end position="913"/>
    </location>
</feature>
<dbReference type="Pfam" id="PF06280">
    <property type="entry name" value="fn3_5"/>
    <property type="match status" value="1"/>
</dbReference>
<dbReference type="PROSITE" id="PS00136">
    <property type="entry name" value="SUBTILASE_ASP"/>
    <property type="match status" value="1"/>
</dbReference>
<dbReference type="CDD" id="cd02124">
    <property type="entry name" value="PA_PoS1_like"/>
    <property type="match status" value="1"/>
</dbReference>
<keyword evidence="2 7" id="KW-0645">Protease</keyword>
<keyword evidence="13" id="KW-1185">Reference proteome</keyword>
<feature type="domain" description="C5a peptidase/Subtilisin-like protease SBT2-like Fn3-like" evidence="11">
    <location>
        <begin position="629"/>
        <end position="746"/>
    </location>
</feature>
<dbReference type="Proteomes" id="UP001174936">
    <property type="component" value="Unassembled WGS sequence"/>
</dbReference>
<feature type="signal peptide" evidence="9">
    <location>
        <begin position="1"/>
        <end position="24"/>
    </location>
</feature>
<dbReference type="AlphaFoldDB" id="A0AA39YHL5"/>
<dbReference type="PRINTS" id="PR00723">
    <property type="entry name" value="SUBTILISIN"/>
</dbReference>
<evidence type="ECO:0000256" key="8">
    <source>
        <dbReference type="RuleBase" id="RU003355"/>
    </source>
</evidence>
<evidence type="ECO:0000259" key="10">
    <source>
        <dbReference type="Pfam" id="PF00082"/>
    </source>
</evidence>
<dbReference type="InterPro" id="IPR036852">
    <property type="entry name" value="Peptidase_S8/S53_dom_sf"/>
</dbReference>
<dbReference type="CDD" id="cd07489">
    <property type="entry name" value="Peptidases_S8_5"/>
    <property type="match status" value="1"/>
</dbReference>
<dbReference type="InterPro" id="IPR000209">
    <property type="entry name" value="Peptidase_S8/S53_dom"/>
</dbReference>
<dbReference type="InterPro" id="IPR023827">
    <property type="entry name" value="Peptidase_S8_Asp-AS"/>
</dbReference>
<feature type="domain" description="Peptidase S8/S53" evidence="10">
    <location>
        <begin position="168"/>
        <end position="594"/>
    </location>
</feature>
<evidence type="ECO:0000313" key="13">
    <source>
        <dbReference type="Proteomes" id="UP001174936"/>
    </source>
</evidence>
<evidence type="ECO:0000259" key="11">
    <source>
        <dbReference type="Pfam" id="PF06280"/>
    </source>
</evidence>
<comment type="similarity">
    <text evidence="1 7 8">Belongs to the peptidase S8 family.</text>
</comment>
<gene>
    <name evidence="12" type="ORF">B0T16DRAFT_426951</name>
</gene>